<protein>
    <submittedName>
        <fullName evidence="1">DUF4259 domain-containing protein</fullName>
    </submittedName>
</protein>
<organism evidence="1 2">
    <name type="scientific">Cellulomonas hominis</name>
    <dbReference type="NCBI Taxonomy" id="156981"/>
    <lineage>
        <taxon>Bacteria</taxon>
        <taxon>Bacillati</taxon>
        <taxon>Actinomycetota</taxon>
        <taxon>Actinomycetes</taxon>
        <taxon>Micrococcales</taxon>
        <taxon>Cellulomonadaceae</taxon>
        <taxon>Cellulomonas</taxon>
    </lineage>
</organism>
<reference evidence="1 2" key="1">
    <citation type="submission" date="2019-05" db="EMBL/GenBank/DDBJ databases">
        <title>Genome sequence of Cellulomonas hominis strain CS1.</title>
        <authorList>
            <person name="Belmont J."/>
            <person name="Maclea K.S."/>
        </authorList>
    </citation>
    <scope>NUCLEOTIDE SEQUENCE [LARGE SCALE GENOMIC DNA]</scope>
    <source>
        <strain evidence="1 2">CS1</strain>
    </source>
</reference>
<dbReference type="RefSeq" id="WP_154731026.1">
    <property type="nucleotide sequence ID" value="NZ_SZYE01000250.1"/>
</dbReference>
<evidence type="ECO:0000313" key="2">
    <source>
        <dbReference type="Proteomes" id="UP000308121"/>
    </source>
</evidence>
<dbReference type="Pfam" id="PF14078">
    <property type="entry name" value="DUF4259"/>
    <property type="match status" value="1"/>
</dbReference>
<name>A0A7Z8JXH8_9CELL</name>
<dbReference type="Proteomes" id="UP000308121">
    <property type="component" value="Unassembled WGS sequence"/>
</dbReference>
<dbReference type="InterPro" id="IPR025355">
    <property type="entry name" value="DUF4259"/>
</dbReference>
<dbReference type="AlphaFoldDB" id="A0A7Z8JXH8"/>
<proteinExistence type="predicted"/>
<evidence type="ECO:0000313" key="1">
    <source>
        <dbReference type="EMBL" id="TKR22106.1"/>
    </source>
</evidence>
<dbReference type="OrthoDB" id="3829495at2"/>
<comment type="caution">
    <text evidence="1">The sequence shown here is derived from an EMBL/GenBank/DDBJ whole genome shotgun (WGS) entry which is preliminary data.</text>
</comment>
<dbReference type="EMBL" id="SZYE01000250">
    <property type="protein sequence ID" value="TKR22106.1"/>
    <property type="molecule type" value="Genomic_DNA"/>
</dbReference>
<accession>A0A7Z8JXH8</accession>
<sequence>MGTWGVGPFESDGAGDLLAMIRHGDFTFAEIDPYFEDDEYVEADGGQAALAMVELALAVHGAPHAAVPEEETLVPAFAAHLTPDRTQWLLEQADRVLADPDTSELYELWTEPGADAWLATSRASVDRLRALAAR</sequence>
<gene>
    <name evidence="1" type="ORF">FA014_18200</name>
</gene>